<dbReference type="AlphaFoldDB" id="A0A5N5X8Q1"/>
<feature type="compositionally biased region" description="Acidic residues" evidence="1">
    <location>
        <begin position="132"/>
        <end position="146"/>
    </location>
</feature>
<accession>A0A5N5X8Q1</accession>
<evidence type="ECO:0000313" key="2">
    <source>
        <dbReference type="EMBL" id="KAB8076435.1"/>
    </source>
</evidence>
<organism evidence="2 3">
    <name type="scientific">Aspergillus leporis</name>
    <dbReference type="NCBI Taxonomy" id="41062"/>
    <lineage>
        <taxon>Eukaryota</taxon>
        <taxon>Fungi</taxon>
        <taxon>Dikarya</taxon>
        <taxon>Ascomycota</taxon>
        <taxon>Pezizomycotina</taxon>
        <taxon>Eurotiomycetes</taxon>
        <taxon>Eurotiomycetidae</taxon>
        <taxon>Eurotiales</taxon>
        <taxon>Aspergillaceae</taxon>
        <taxon>Aspergillus</taxon>
        <taxon>Aspergillus subgen. Circumdati</taxon>
    </lineage>
</organism>
<feature type="compositionally biased region" description="Polar residues" evidence="1">
    <location>
        <begin position="153"/>
        <end position="162"/>
    </location>
</feature>
<keyword evidence="3" id="KW-1185">Reference proteome</keyword>
<evidence type="ECO:0000256" key="1">
    <source>
        <dbReference type="SAM" id="MobiDB-lite"/>
    </source>
</evidence>
<dbReference type="OrthoDB" id="4458478at2759"/>
<sequence length="231" mass="25490">MADRFDSDKLHSELDVLVRYTDIERDLDNRFREPFSPFNSTVHRPSALDYSSPISTTSYVLKAHLPTAAPEEENTTQGDLVQYSSEEEQSPKESVLKEIGSIGKEDQVSNWQGSFGSASMVAEKDSQVAPMTDDEECLDNAEEELIPTEKESSYSGSENGDIQPNGKPVIKKAPPTANTSDNSSTNAAGHMTDEGRPALFKRERKALDSPDGFVFKRRRSARIAALLAKSE</sequence>
<feature type="compositionally biased region" description="Polar residues" evidence="1">
    <location>
        <begin position="108"/>
        <end position="117"/>
    </location>
</feature>
<feature type="region of interest" description="Disordered" evidence="1">
    <location>
        <begin position="67"/>
        <end position="204"/>
    </location>
</feature>
<proteinExistence type="predicted"/>
<feature type="compositionally biased region" description="Polar residues" evidence="1">
    <location>
        <begin position="75"/>
        <end position="84"/>
    </location>
</feature>
<name>A0A5N5X8Q1_9EURO</name>
<feature type="compositionally biased region" description="Polar residues" evidence="1">
    <location>
        <begin position="176"/>
        <end position="187"/>
    </location>
</feature>
<evidence type="ECO:0000313" key="3">
    <source>
        <dbReference type="Proteomes" id="UP000326565"/>
    </source>
</evidence>
<dbReference type="Proteomes" id="UP000326565">
    <property type="component" value="Unassembled WGS sequence"/>
</dbReference>
<reference evidence="2 3" key="1">
    <citation type="submission" date="2019-04" db="EMBL/GenBank/DDBJ databases">
        <title>Friends and foes A comparative genomics study of 23 Aspergillus species from section Flavi.</title>
        <authorList>
            <consortium name="DOE Joint Genome Institute"/>
            <person name="Kjaerbolling I."/>
            <person name="Vesth T."/>
            <person name="Frisvad J.C."/>
            <person name="Nybo J.L."/>
            <person name="Theobald S."/>
            <person name="Kildgaard S."/>
            <person name="Isbrandt T."/>
            <person name="Kuo A."/>
            <person name="Sato A."/>
            <person name="Lyhne E.K."/>
            <person name="Kogle M.E."/>
            <person name="Wiebenga A."/>
            <person name="Kun R.S."/>
            <person name="Lubbers R.J."/>
            <person name="Makela M.R."/>
            <person name="Barry K."/>
            <person name="Chovatia M."/>
            <person name="Clum A."/>
            <person name="Daum C."/>
            <person name="Haridas S."/>
            <person name="He G."/>
            <person name="LaButti K."/>
            <person name="Lipzen A."/>
            <person name="Mondo S."/>
            <person name="Riley R."/>
            <person name="Salamov A."/>
            <person name="Simmons B.A."/>
            <person name="Magnuson J.K."/>
            <person name="Henrissat B."/>
            <person name="Mortensen U.H."/>
            <person name="Larsen T.O."/>
            <person name="Devries R.P."/>
            <person name="Grigoriev I.V."/>
            <person name="Machida M."/>
            <person name="Baker S.E."/>
            <person name="Andersen M.R."/>
        </authorList>
    </citation>
    <scope>NUCLEOTIDE SEQUENCE [LARGE SCALE GENOMIC DNA]</scope>
    <source>
        <strain evidence="2 3">CBS 151.66</strain>
    </source>
</reference>
<protein>
    <submittedName>
        <fullName evidence="2">Uncharacterized protein</fullName>
    </submittedName>
</protein>
<gene>
    <name evidence="2" type="ORF">BDV29DRAFT_154770</name>
</gene>
<dbReference type="EMBL" id="ML732181">
    <property type="protein sequence ID" value="KAB8076435.1"/>
    <property type="molecule type" value="Genomic_DNA"/>
</dbReference>